<sequence>MEREKDALINRANSLKRAIRSLVEHTEQVVDEQNRQSTSAIPTVKISLSCDLDKTEPMKMDSLKVMPTIDSGGSSDVSSYPSPTSSILTARLANISPMPDVRRDSAFGSDDTDLLTLPVPADFADSRRASQIQQQQQSAEITTEILIETAQTLVTIEIEQKPIEEEIEKETDQQQRRDSTKSELEKNVDDEKRV</sequence>
<dbReference type="Proteomes" id="UP001162162">
    <property type="component" value="Unassembled WGS sequence"/>
</dbReference>
<protein>
    <submittedName>
        <fullName evidence="2">Uncharacterized protein</fullName>
    </submittedName>
</protein>
<dbReference type="EMBL" id="JAPWTK010000048">
    <property type="protein sequence ID" value="KAJ8954355.1"/>
    <property type="molecule type" value="Genomic_DNA"/>
</dbReference>
<reference evidence="2" key="1">
    <citation type="journal article" date="2023" name="Insect Mol. Biol.">
        <title>Genome sequencing provides insights into the evolution of gene families encoding plant cell wall-degrading enzymes in longhorned beetles.</title>
        <authorList>
            <person name="Shin N.R."/>
            <person name="Okamura Y."/>
            <person name="Kirsch R."/>
            <person name="Pauchet Y."/>
        </authorList>
    </citation>
    <scope>NUCLEOTIDE SEQUENCE</scope>
    <source>
        <strain evidence="2">AMC_N1</strain>
    </source>
</reference>
<comment type="caution">
    <text evidence="2">The sequence shown here is derived from an EMBL/GenBank/DDBJ whole genome shotgun (WGS) entry which is preliminary data.</text>
</comment>
<accession>A0AAV8YTI2</accession>
<feature type="region of interest" description="Disordered" evidence="1">
    <location>
        <begin position="160"/>
        <end position="194"/>
    </location>
</feature>
<evidence type="ECO:0000313" key="2">
    <source>
        <dbReference type="EMBL" id="KAJ8954355.1"/>
    </source>
</evidence>
<evidence type="ECO:0000256" key="1">
    <source>
        <dbReference type="SAM" id="MobiDB-lite"/>
    </source>
</evidence>
<name>A0AAV8YTI2_9CUCU</name>
<evidence type="ECO:0000313" key="3">
    <source>
        <dbReference type="Proteomes" id="UP001162162"/>
    </source>
</evidence>
<dbReference type="AlphaFoldDB" id="A0AAV8YTI2"/>
<organism evidence="2 3">
    <name type="scientific">Aromia moschata</name>
    <dbReference type="NCBI Taxonomy" id="1265417"/>
    <lineage>
        <taxon>Eukaryota</taxon>
        <taxon>Metazoa</taxon>
        <taxon>Ecdysozoa</taxon>
        <taxon>Arthropoda</taxon>
        <taxon>Hexapoda</taxon>
        <taxon>Insecta</taxon>
        <taxon>Pterygota</taxon>
        <taxon>Neoptera</taxon>
        <taxon>Endopterygota</taxon>
        <taxon>Coleoptera</taxon>
        <taxon>Polyphaga</taxon>
        <taxon>Cucujiformia</taxon>
        <taxon>Chrysomeloidea</taxon>
        <taxon>Cerambycidae</taxon>
        <taxon>Cerambycinae</taxon>
        <taxon>Callichromatini</taxon>
        <taxon>Aromia</taxon>
    </lineage>
</organism>
<proteinExistence type="predicted"/>
<gene>
    <name evidence="2" type="ORF">NQ318_011027</name>
</gene>
<keyword evidence="3" id="KW-1185">Reference proteome</keyword>